<dbReference type="AlphaFoldDB" id="A0A1C3RET7"/>
<evidence type="ECO:0000313" key="2">
    <source>
        <dbReference type="Proteomes" id="UP000231658"/>
    </source>
</evidence>
<protein>
    <submittedName>
        <fullName evidence="1">Uncharacterized protein</fullName>
    </submittedName>
</protein>
<dbReference type="STRING" id="1867952.MTBPR1_120081"/>
<dbReference type="EMBL" id="FLYE01000004">
    <property type="protein sequence ID" value="SCA55775.1"/>
    <property type="molecule type" value="Genomic_DNA"/>
</dbReference>
<sequence length="59" mass="6824">MSSEQKFLVKYGIHNFVSYTENRGKFTFFICQNEREGMISHAKMLIQGGYGEATDIRLT</sequence>
<proteinExistence type="predicted"/>
<name>A0A1C3RET7_9PROT</name>
<organism evidence="1 2">
    <name type="scientific">Candidatus Terasakiella magnetica</name>
    <dbReference type="NCBI Taxonomy" id="1867952"/>
    <lineage>
        <taxon>Bacteria</taxon>
        <taxon>Pseudomonadati</taxon>
        <taxon>Pseudomonadota</taxon>
        <taxon>Alphaproteobacteria</taxon>
        <taxon>Rhodospirillales</taxon>
        <taxon>Terasakiellaceae</taxon>
        <taxon>Terasakiella</taxon>
    </lineage>
</organism>
<reference evidence="1 2" key="1">
    <citation type="submission" date="2016-07" db="EMBL/GenBank/DDBJ databases">
        <authorList>
            <person name="Lefevre C.T."/>
        </authorList>
    </citation>
    <scope>NUCLEOTIDE SEQUENCE [LARGE SCALE GENOMIC DNA]</scope>
    <source>
        <strain evidence="1">PR1</strain>
    </source>
</reference>
<dbReference type="OrthoDB" id="7365226at2"/>
<accession>A0A1C3RET7</accession>
<dbReference type="RefSeq" id="WP_069186478.1">
    <property type="nucleotide sequence ID" value="NZ_FLYE01000004.1"/>
</dbReference>
<keyword evidence="2" id="KW-1185">Reference proteome</keyword>
<dbReference type="Proteomes" id="UP000231658">
    <property type="component" value="Unassembled WGS sequence"/>
</dbReference>
<gene>
    <name evidence="1" type="ORF">MTBPR1_120081</name>
</gene>
<evidence type="ECO:0000313" key="1">
    <source>
        <dbReference type="EMBL" id="SCA55775.1"/>
    </source>
</evidence>